<evidence type="ECO:0000256" key="2">
    <source>
        <dbReference type="ARBA" id="ARBA00022963"/>
    </source>
</evidence>
<gene>
    <name evidence="6" type="ORF">GCM10011274_24070</name>
</gene>
<evidence type="ECO:0000256" key="1">
    <source>
        <dbReference type="ARBA" id="ARBA00022801"/>
    </source>
</evidence>
<dbReference type="PANTHER" id="PTHR14226">
    <property type="entry name" value="NEUROPATHY TARGET ESTERASE/SWISS CHEESE D.MELANOGASTER"/>
    <property type="match status" value="1"/>
</dbReference>
<keyword evidence="2 4" id="KW-0442">Lipid degradation</keyword>
<reference evidence="6" key="2">
    <citation type="submission" date="2020-09" db="EMBL/GenBank/DDBJ databases">
        <authorList>
            <person name="Sun Q."/>
            <person name="Kim S."/>
        </authorList>
    </citation>
    <scope>NUCLEOTIDE SEQUENCE</scope>
    <source>
        <strain evidence="6">KCTC 32337</strain>
    </source>
</reference>
<dbReference type="Proteomes" id="UP000622604">
    <property type="component" value="Unassembled WGS sequence"/>
</dbReference>
<dbReference type="EMBL" id="BMZC01000006">
    <property type="protein sequence ID" value="GGZ65151.1"/>
    <property type="molecule type" value="Genomic_DNA"/>
</dbReference>
<evidence type="ECO:0000313" key="6">
    <source>
        <dbReference type="EMBL" id="GGZ65151.1"/>
    </source>
</evidence>
<dbReference type="GO" id="GO:0016787">
    <property type="term" value="F:hydrolase activity"/>
    <property type="evidence" value="ECO:0007669"/>
    <property type="project" value="UniProtKB-UniRule"/>
</dbReference>
<keyword evidence="3 4" id="KW-0443">Lipid metabolism</keyword>
<dbReference type="AlphaFoldDB" id="A0A8H9IA42"/>
<dbReference type="PROSITE" id="PS51635">
    <property type="entry name" value="PNPLA"/>
    <property type="match status" value="1"/>
</dbReference>
<evidence type="ECO:0000256" key="4">
    <source>
        <dbReference type="PROSITE-ProRule" id="PRU01161"/>
    </source>
</evidence>
<dbReference type="InterPro" id="IPR050301">
    <property type="entry name" value="NTE"/>
</dbReference>
<dbReference type="GO" id="GO:0016042">
    <property type="term" value="P:lipid catabolic process"/>
    <property type="evidence" value="ECO:0007669"/>
    <property type="project" value="UniProtKB-UniRule"/>
</dbReference>
<reference evidence="6" key="1">
    <citation type="journal article" date="2014" name="Int. J. Syst. Evol. Microbiol.">
        <title>Complete genome sequence of Corynebacterium casei LMG S-19264T (=DSM 44701T), isolated from a smear-ripened cheese.</title>
        <authorList>
            <consortium name="US DOE Joint Genome Institute (JGI-PGF)"/>
            <person name="Walter F."/>
            <person name="Albersmeier A."/>
            <person name="Kalinowski J."/>
            <person name="Ruckert C."/>
        </authorList>
    </citation>
    <scope>NUCLEOTIDE SEQUENCE</scope>
    <source>
        <strain evidence="6">KCTC 32337</strain>
    </source>
</reference>
<dbReference type="SUPFAM" id="SSF52151">
    <property type="entry name" value="FabD/lysophospholipase-like"/>
    <property type="match status" value="1"/>
</dbReference>
<feature type="active site" description="Proton acceptor" evidence="4">
    <location>
        <position position="211"/>
    </location>
</feature>
<evidence type="ECO:0000313" key="7">
    <source>
        <dbReference type="Proteomes" id="UP000622604"/>
    </source>
</evidence>
<name>A0A8H9IA42_9ALTE</name>
<sequence length="378" mass="42264">MTIHKRHHYALLLSGGGARAAYQLGVLKSISTYLPRNQGIPFPIVCGSSAGAINATGLACYASCYHLGIRKLEHVWKNFTTRQVYGSGIRDVYSHLAQSYFRSFQSTLNQKQASSLLNNAPLRKLIRNRLDFKRIDNNVARGYLRAISISASSYSTHDSISYFQGHHDIAPWHRQQRRGIKTALHSEHLMASSAIPLVFPPVKLDGEFLGDGSVHQLSPLSPAIHLGAEKIMVIGVEQPEKAPRFTQVAHYPSSLEIAGHLLDTIFADTLRSDLERMQRINQTLEQLTPQQRLQSPLKTIECLVINPSISFNDMAARHFHQMPSGIKSLLRLMGLHNKADSSLLSYLIFEQEYCKELIALGMKDGLARAEEIRTFLGI</sequence>
<dbReference type="Pfam" id="PF01734">
    <property type="entry name" value="Patatin"/>
    <property type="match status" value="1"/>
</dbReference>
<proteinExistence type="predicted"/>
<keyword evidence="1 4" id="KW-0378">Hydrolase</keyword>
<accession>A0A8H9IA42</accession>
<comment type="caution">
    <text evidence="4">Lacks conserved residue(s) required for the propagation of feature annotation.</text>
</comment>
<feature type="short sequence motif" description="GXSXG" evidence="4">
    <location>
        <begin position="47"/>
        <end position="51"/>
    </location>
</feature>
<evidence type="ECO:0000256" key="3">
    <source>
        <dbReference type="ARBA" id="ARBA00023098"/>
    </source>
</evidence>
<protein>
    <submittedName>
        <fullName evidence="6">Patatin</fullName>
    </submittedName>
</protein>
<dbReference type="RefSeq" id="WP_007988905.1">
    <property type="nucleotide sequence ID" value="NZ_BMZC01000006.1"/>
</dbReference>
<dbReference type="InterPro" id="IPR016035">
    <property type="entry name" value="Acyl_Trfase/lysoPLipase"/>
</dbReference>
<feature type="active site" description="Nucleophile" evidence="4">
    <location>
        <position position="49"/>
    </location>
</feature>
<dbReference type="InterPro" id="IPR002641">
    <property type="entry name" value="PNPLA_dom"/>
</dbReference>
<feature type="domain" description="PNPLA" evidence="5">
    <location>
        <begin position="11"/>
        <end position="224"/>
    </location>
</feature>
<organism evidence="6 7">
    <name type="scientific">Paraglaciecola chathamensis</name>
    <dbReference type="NCBI Taxonomy" id="368405"/>
    <lineage>
        <taxon>Bacteria</taxon>
        <taxon>Pseudomonadati</taxon>
        <taxon>Pseudomonadota</taxon>
        <taxon>Gammaproteobacteria</taxon>
        <taxon>Alteromonadales</taxon>
        <taxon>Alteromonadaceae</taxon>
        <taxon>Paraglaciecola</taxon>
    </lineage>
</organism>
<comment type="caution">
    <text evidence="6">The sequence shown here is derived from an EMBL/GenBank/DDBJ whole genome shotgun (WGS) entry which is preliminary data.</text>
</comment>
<dbReference type="Gene3D" id="3.40.1090.10">
    <property type="entry name" value="Cytosolic phospholipase A2 catalytic domain"/>
    <property type="match status" value="1"/>
</dbReference>
<dbReference type="CDD" id="cd07209">
    <property type="entry name" value="Pat_hypo_Ecoli_Z1214_like"/>
    <property type="match status" value="1"/>
</dbReference>
<evidence type="ECO:0000259" key="5">
    <source>
        <dbReference type="PROSITE" id="PS51635"/>
    </source>
</evidence>
<dbReference type="PANTHER" id="PTHR14226:SF57">
    <property type="entry name" value="BLR7027 PROTEIN"/>
    <property type="match status" value="1"/>
</dbReference>